<feature type="region of interest" description="Disordered" evidence="9">
    <location>
        <begin position="70"/>
        <end position="102"/>
    </location>
</feature>
<dbReference type="OrthoDB" id="409395at2759"/>
<dbReference type="EC" id="2.7.9.3" evidence="2"/>
<feature type="domain" description="PurM-like N-terminal" evidence="10">
    <location>
        <begin position="111"/>
        <end position="212"/>
    </location>
</feature>
<dbReference type="NCBIfam" id="TIGR00476">
    <property type="entry name" value="selD"/>
    <property type="match status" value="1"/>
</dbReference>
<evidence type="ECO:0000256" key="9">
    <source>
        <dbReference type="SAM" id="MobiDB-lite"/>
    </source>
</evidence>
<keyword evidence="13" id="KW-1185">Reference proteome</keyword>
<dbReference type="GO" id="GO:0005737">
    <property type="term" value="C:cytoplasm"/>
    <property type="evidence" value="ECO:0000318"/>
    <property type="project" value="GO_Central"/>
</dbReference>
<dbReference type="CDD" id="cd02195">
    <property type="entry name" value="SelD"/>
    <property type="match status" value="1"/>
</dbReference>
<feature type="compositionally biased region" description="Pro residues" evidence="9">
    <location>
        <begin position="15"/>
        <end position="28"/>
    </location>
</feature>
<dbReference type="GlyGen" id="A0A8V0WZH9">
    <property type="glycosylation" value="2 sites"/>
</dbReference>
<keyword evidence="5" id="KW-0418">Kinase</keyword>
<dbReference type="Gene3D" id="3.30.1330.10">
    <property type="entry name" value="PurM-like, N-terminal domain"/>
    <property type="match status" value="1"/>
</dbReference>
<dbReference type="InterPro" id="IPR004536">
    <property type="entry name" value="SPS/SelD"/>
</dbReference>
<feature type="region of interest" description="Disordered" evidence="9">
    <location>
        <begin position="1"/>
        <end position="55"/>
    </location>
</feature>
<evidence type="ECO:0000256" key="7">
    <source>
        <dbReference type="ARBA" id="ARBA00023266"/>
    </source>
</evidence>
<accession>A0A8V0WZH9</accession>
<keyword evidence="6" id="KW-0067">ATP-binding</keyword>
<dbReference type="GeneTree" id="ENSGT00390000000950"/>
<keyword evidence="4" id="KW-0547">Nucleotide-binding</keyword>
<dbReference type="Pfam" id="PF02769">
    <property type="entry name" value="AIRS_C"/>
    <property type="match status" value="1"/>
</dbReference>
<dbReference type="InterPro" id="IPR010918">
    <property type="entry name" value="PurM-like_C_dom"/>
</dbReference>
<reference evidence="12" key="1">
    <citation type="submission" date="2025-08" db="UniProtKB">
        <authorList>
            <consortium name="Ensembl"/>
        </authorList>
    </citation>
    <scope>IDENTIFICATION</scope>
    <source>
        <strain evidence="12">broiler</strain>
    </source>
</reference>
<evidence type="ECO:0000313" key="13">
    <source>
        <dbReference type="Proteomes" id="UP000000539"/>
    </source>
</evidence>
<evidence type="ECO:0000256" key="2">
    <source>
        <dbReference type="ARBA" id="ARBA00011997"/>
    </source>
</evidence>
<evidence type="ECO:0000256" key="4">
    <source>
        <dbReference type="ARBA" id="ARBA00022741"/>
    </source>
</evidence>
<dbReference type="GO" id="GO:0004756">
    <property type="term" value="F:selenide, water dikinase activity"/>
    <property type="evidence" value="ECO:0000318"/>
    <property type="project" value="GO_Central"/>
</dbReference>
<evidence type="ECO:0000256" key="3">
    <source>
        <dbReference type="ARBA" id="ARBA00022679"/>
    </source>
</evidence>
<feature type="compositionally biased region" description="Basic and acidic residues" evidence="9">
    <location>
        <begin position="83"/>
        <end position="95"/>
    </location>
</feature>
<name>A0A8V0WZH9_CHICK</name>
<dbReference type="SUPFAM" id="SSF56042">
    <property type="entry name" value="PurM C-terminal domain-like"/>
    <property type="match status" value="1"/>
</dbReference>
<dbReference type="Gene3D" id="3.90.650.10">
    <property type="entry name" value="PurM-like C-terminal domain"/>
    <property type="match status" value="1"/>
</dbReference>
<evidence type="ECO:0000256" key="5">
    <source>
        <dbReference type="ARBA" id="ARBA00022777"/>
    </source>
</evidence>
<dbReference type="PANTHER" id="PTHR10256">
    <property type="entry name" value="SELENIDE, WATER DIKINASE"/>
    <property type="match status" value="1"/>
</dbReference>
<organism evidence="12 13">
    <name type="scientific">Gallus gallus</name>
    <name type="common">Chicken</name>
    <dbReference type="NCBI Taxonomy" id="9031"/>
    <lineage>
        <taxon>Eukaryota</taxon>
        <taxon>Metazoa</taxon>
        <taxon>Chordata</taxon>
        <taxon>Craniata</taxon>
        <taxon>Vertebrata</taxon>
        <taxon>Euteleostomi</taxon>
        <taxon>Archelosauria</taxon>
        <taxon>Archosauria</taxon>
        <taxon>Dinosauria</taxon>
        <taxon>Saurischia</taxon>
        <taxon>Theropoda</taxon>
        <taxon>Coelurosauria</taxon>
        <taxon>Aves</taxon>
        <taxon>Neognathae</taxon>
        <taxon>Galloanserae</taxon>
        <taxon>Galliformes</taxon>
        <taxon>Phasianidae</taxon>
        <taxon>Phasianinae</taxon>
        <taxon>Gallus</taxon>
    </lineage>
</organism>
<dbReference type="InterPro" id="IPR036676">
    <property type="entry name" value="PurM-like_C_sf"/>
</dbReference>
<feature type="domain" description="PurM-like C-terminal" evidence="11">
    <location>
        <begin position="237"/>
        <end position="406"/>
    </location>
</feature>
<evidence type="ECO:0000259" key="10">
    <source>
        <dbReference type="Pfam" id="PF00586"/>
    </source>
</evidence>
<dbReference type="SUPFAM" id="SSF55326">
    <property type="entry name" value="PurM N-terminal domain-like"/>
    <property type="match status" value="1"/>
</dbReference>
<comment type="catalytic activity">
    <reaction evidence="8">
        <text>hydrogenselenide + ATP + H2O = selenophosphate + AMP + phosphate + 2 H(+)</text>
        <dbReference type="Rhea" id="RHEA:18737"/>
        <dbReference type="ChEBI" id="CHEBI:15377"/>
        <dbReference type="ChEBI" id="CHEBI:15378"/>
        <dbReference type="ChEBI" id="CHEBI:16144"/>
        <dbReference type="ChEBI" id="CHEBI:29317"/>
        <dbReference type="ChEBI" id="CHEBI:30616"/>
        <dbReference type="ChEBI" id="CHEBI:43474"/>
        <dbReference type="ChEBI" id="CHEBI:456215"/>
        <dbReference type="EC" id="2.7.9.3"/>
    </reaction>
</comment>
<feature type="compositionally biased region" description="Gly residues" evidence="9">
    <location>
        <begin position="70"/>
        <end position="81"/>
    </location>
</feature>
<gene>
    <name evidence="12" type="primary">SEPHS3</name>
</gene>
<comment type="function">
    <text evidence="1">Synthesizes selenophosphate from selenide and ATP.</text>
</comment>
<evidence type="ECO:0000256" key="1">
    <source>
        <dbReference type="ARBA" id="ARBA00003786"/>
    </source>
</evidence>
<dbReference type="InterPro" id="IPR036921">
    <property type="entry name" value="PurM-like_N_sf"/>
</dbReference>
<dbReference type="GO" id="GO:0016260">
    <property type="term" value="P:selenocysteine biosynthetic process"/>
    <property type="evidence" value="ECO:0000318"/>
    <property type="project" value="GO_Central"/>
</dbReference>
<dbReference type="AlphaFoldDB" id="A0A8V0WZH9"/>
<evidence type="ECO:0000313" key="12">
    <source>
        <dbReference type="Ensembl" id="ENSGALP00010000132.1"/>
    </source>
</evidence>
<feature type="compositionally biased region" description="Pro residues" evidence="9">
    <location>
        <begin position="417"/>
        <end position="433"/>
    </location>
</feature>
<keyword evidence="3" id="KW-0808">Transferase</keyword>
<dbReference type="FunCoup" id="A0A8V0WZH9">
    <property type="interactions" value="1"/>
</dbReference>
<evidence type="ECO:0000259" key="11">
    <source>
        <dbReference type="Pfam" id="PF02769"/>
    </source>
</evidence>
<sequence>LLRPPPTAAVAMAAPPGPSAPSPTPGPSPGSGCALGPSTSYRPFDPTSLGLDPNWRLTMPEETLLRLLEGLGGPRSGAGKKGGQKEGEQRAKGSEPHFGVPPLTFPPPGIGTDCCVIPLRHGGLSLVQTTDFFYPLVDDPYMMGRIACANVLSDLYAMGITECDNMLMLLSVSQKMTDEERDKVMPLIVRGFRDAAEAAGTSVTGGQTVLNPWVIVGGAASVVCQRQEFIVPDSAVPGDVLVLTKPLGTQVAVTAHQWLDNPERWNKIKLVVTREEVEAAYREAMFSMATLNRTAAGLMHAFHAHAATDVTGFGLLGHARALARQQRQEVAFVLHNLPVIAKMAAVSKACGGRFGLLQGTSPETSGGLLLCLPREQAARFCSELRARTGGRPAWIVGIVERGARGARVIEKPRLIEVPPPEPPGALIKPPPPLSRTSRAPAN</sequence>
<dbReference type="InterPro" id="IPR016188">
    <property type="entry name" value="PurM-like_N"/>
</dbReference>
<proteinExistence type="predicted"/>
<dbReference type="PANTHER" id="PTHR10256:SF1">
    <property type="entry name" value="SELENIDE, WATER DIKINASE 2"/>
    <property type="match status" value="1"/>
</dbReference>
<dbReference type="Proteomes" id="UP000000539">
    <property type="component" value="Unassembled WGS sequence"/>
</dbReference>
<dbReference type="GO" id="GO:0005524">
    <property type="term" value="F:ATP binding"/>
    <property type="evidence" value="ECO:0007669"/>
    <property type="project" value="UniProtKB-KW"/>
</dbReference>
<keyword evidence="7" id="KW-0711">Selenium</keyword>
<dbReference type="Pfam" id="PF00586">
    <property type="entry name" value="AIRS"/>
    <property type="match status" value="1"/>
</dbReference>
<dbReference type="FunFam" id="3.90.650.10:FF:000010">
    <property type="entry name" value="Selenide, water dikinase"/>
    <property type="match status" value="1"/>
</dbReference>
<evidence type="ECO:0000256" key="6">
    <source>
        <dbReference type="ARBA" id="ARBA00022840"/>
    </source>
</evidence>
<evidence type="ECO:0000256" key="8">
    <source>
        <dbReference type="ARBA" id="ARBA00049005"/>
    </source>
</evidence>
<protein>
    <recommendedName>
        <fullName evidence="2">selenide, water dikinase</fullName>
        <ecNumber evidence="2">2.7.9.3</ecNumber>
    </recommendedName>
</protein>
<dbReference type="Ensembl" id="ENSGALT00010000264.1">
    <property type="protein sequence ID" value="ENSGALP00010000132.1"/>
    <property type="gene ID" value="ENSGALG00010000140.1"/>
</dbReference>
<feature type="region of interest" description="Disordered" evidence="9">
    <location>
        <begin position="415"/>
        <end position="442"/>
    </location>
</feature>
<reference evidence="12" key="2">
    <citation type="submission" date="2025-09" db="UniProtKB">
        <authorList>
            <consortium name="Ensembl"/>
        </authorList>
    </citation>
    <scope>IDENTIFICATION</scope>
    <source>
        <strain evidence="12">broiler</strain>
    </source>
</reference>